<dbReference type="AlphaFoldDB" id="A0A1X6MZ46"/>
<dbReference type="InterPro" id="IPR013087">
    <property type="entry name" value="Znf_C2H2_type"/>
</dbReference>
<evidence type="ECO:0000256" key="1">
    <source>
        <dbReference type="PROSITE-ProRule" id="PRU00042"/>
    </source>
</evidence>
<dbReference type="OrthoDB" id="2782214at2759"/>
<dbReference type="GeneID" id="36321942"/>
<accession>A0A1X6MZ46</accession>
<proteinExistence type="predicted"/>
<dbReference type="GO" id="GO:0008270">
    <property type="term" value="F:zinc ion binding"/>
    <property type="evidence" value="ECO:0007669"/>
    <property type="project" value="UniProtKB-KW"/>
</dbReference>
<keyword evidence="4" id="KW-1185">Reference proteome</keyword>
<feature type="domain" description="C2H2-type" evidence="2">
    <location>
        <begin position="176"/>
        <end position="204"/>
    </location>
</feature>
<dbReference type="EMBL" id="KZ110598">
    <property type="protein sequence ID" value="OSX61463.1"/>
    <property type="molecule type" value="Genomic_DNA"/>
</dbReference>
<dbReference type="RefSeq" id="XP_024338257.1">
    <property type="nucleotide sequence ID" value="XM_024476992.1"/>
</dbReference>
<evidence type="ECO:0000313" key="4">
    <source>
        <dbReference type="Proteomes" id="UP000194127"/>
    </source>
</evidence>
<sequence>MHFLLLNPSNPYEQDVLSPIGQGYHGVSSGQAPQQAIYNSAEYQYPNVGYDPDIVQYHPQRHASDTHQIYYSTPPLTFDFATIFEPTQTPSVAAGPSPSAECRWGSPCSVRLTDLSAAGIAWHLKQYHFDNEFNAWHDRRRGVCMWLKDNGSCSTELLYEGFGKHVASVHLKSIARTCPQCGRKYSRIDALQRHMRESCLEAMPSA</sequence>
<keyword evidence="1" id="KW-0863">Zinc-finger</keyword>
<name>A0A1X6MZ46_9APHY</name>
<gene>
    <name evidence="3" type="ORF">POSPLADRAFT_1034112</name>
</gene>
<dbReference type="PROSITE" id="PS50157">
    <property type="entry name" value="ZINC_FINGER_C2H2_2"/>
    <property type="match status" value="1"/>
</dbReference>
<reference evidence="3 4" key="1">
    <citation type="submission" date="2017-04" db="EMBL/GenBank/DDBJ databases">
        <title>Genome Sequence of the Model Brown-Rot Fungus Postia placenta SB12.</title>
        <authorList>
            <consortium name="DOE Joint Genome Institute"/>
            <person name="Gaskell J."/>
            <person name="Kersten P."/>
            <person name="Larrondo L.F."/>
            <person name="Canessa P."/>
            <person name="Martinez D."/>
            <person name="Hibbett D."/>
            <person name="Schmoll M."/>
            <person name="Kubicek C.P."/>
            <person name="Martinez A.T."/>
            <person name="Yadav J."/>
            <person name="Master E."/>
            <person name="Magnuson J.K."/>
            <person name="James T."/>
            <person name="Yaver D."/>
            <person name="Berka R."/>
            <person name="Labutti K."/>
            <person name="Lipzen A."/>
            <person name="Aerts A."/>
            <person name="Barry K."/>
            <person name="Henrissat B."/>
            <person name="Blanchette R."/>
            <person name="Grigoriev I."/>
            <person name="Cullen D."/>
        </authorList>
    </citation>
    <scope>NUCLEOTIDE SEQUENCE [LARGE SCALE GENOMIC DNA]</scope>
    <source>
        <strain evidence="3 4">MAD-698-R-SB12</strain>
    </source>
</reference>
<evidence type="ECO:0000313" key="3">
    <source>
        <dbReference type="EMBL" id="OSX61463.1"/>
    </source>
</evidence>
<keyword evidence="1" id="KW-0862">Zinc</keyword>
<keyword evidence="1" id="KW-0479">Metal-binding</keyword>
<dbReference type="Proteomes" id="UP000194127">
    <property type="component" value="Unassembled WGS sequence"/>
</dbReference>
<evidence type="ECO:0000259" key="2">
    <source>
        <dbReference type="PROSITE" id="PS50157"/>
    </source>
</evidence>
<protein>
    <recommendedName>
        <fullName evidence="2">C2H2-type domain-containing protein</fullName>
    </recommendedName>
</protein>
<organism evidence="3 4">
    <name type="scientific">Postia placenta MAD-698-R-SB12</name>
    <dbReference type="NCBI Taxonomy" id="670580"/>
    <lineage>
        <taxon>Eukaryota</taxon>
        <taxon>Fungi</taxon>
        <taxon>Dikarya</taxon>
        <taxon>Basidiomycota</taxon>
        <taxon>Agaricomycotina</taxon>
        <taxon>Agaricomycetes</taxon>
        <taxon>Polyporales</taxon>
        <taxon>Adustoporiaceae</taxon>
        <taxon>Rhodonia</taxon>
    </lineage>
</organism>